<evidence type="ECO:0000259" key="3">
    <source>
        <dbReference type="PROSITE" id="PS51819"/>
    </source>
</evidence>
<comment type="caution">
    <text evidence="4">The sequence shown here is derived from an EMBL/GenBank/DDBJ whole genome shotgun (WGS) entry which is preliminary data.</text>
</comment>
<dbReference type="PANTHER" id="PTHR43048:SF3">
    <property type="entry name" value="METHYLMALONYL-COA EPIMERASE, MITOCHONDRIAL"/>
    <property type="match status" value="1"/>
</dbReference>
<feature type="domain" description="VOC" evidence="3">
    <location>
        <begin position="208"/>
        <end position="331"/>
    </location>
</feature>
<dbReference type="FunFam" id="3.10.180.10:FF:000039">
    <property type="entry name" value="Trihydroxytoluene oxygenase (AFU_orthologue AFUA_8G02470)"/>
    <property type="match status" value="1"/>
</dbReference>
<reference evidence="4 5" key="1">
    <citation type="journal article" date="2020" name="Genomics">
        <title>Complete, high-quality genomes from long-read metagenomic sequencing of two wolf lichen thalli reveals enigmatic genome architecture.</title>
        <authorList>
            <person name="McKenzie S.K."/>
            <person name="Walston R.F."/>
            <person name="Allen J.L."/>
        </authorList>
    </citation>
    <scope>NUCLEOTIDE SEQUENCE [LARGE SCALE GENOMIC DNA]</scope>
    <source>
        <strain evidence="4">WasteWater1</strain>
    </source>
</reference>
<evidence type="ECO:0000256" key="1">
    <source>
        <dbReference type="ARBA" id="ARBA00022723"/>
    </source>
</evidence>
<sequence length="364" mass="40936">MSPSVITPDASSGDSEKVVLVRIAHVYYTHANFEREHRFLTDFGLTEVSRLNVGKSNETIYYRGYGSEPFLYCSTKGEEDAFGGTAFVVESRKDLELATRAIPTASEIWEMKGAPGGGECVTVKDPVDGFMVHLVYGQVQREMKEQHEQKEFNFVSAFSDTDVDGEANREASPGEQIPTDAKRSAPAHPIPDATPSNITPTGPSQVHKLGHFGMAVTDFATSFNFWTGHFNLKPTDLLHNAEGRDITTFMHLDRGQEFVDHHSFFFFEGPKPHVHHSSFEVFDFDTQVLGHDWLIKKGYENCWGVGRHVLGSQIFDYWFDTSKFILEHYVDGDQVNGETPITRDLASPDSLYIWGPDVPPRFMD</sequence>
<organism evidence="4 5">
    <name type="scientific">Letharia lupina</name>
    <dbReference type="NCBI Taxonomy" id="560253"/>
    <lineage>
        <taxon>Eukaryota</taxon>
        <taxon>Fungi</taxon>
        <taxon>Dikarya</taxon>
        <taxon>Ascomycota</taxon>
        <taxon>Pezizomycotina</taxon>
        <taxon>Lecanoromycetes</taxon>
        <taxon>OSLEUM clade</taxon>
        <taxon>Lecanoromycetidae</taxon>
        <taxon>Lecanorales</taxon>
        <taxon>Lecanorineae</taxon>
        <taxon>Parmeliaceae</taxon>
        <taxon>Letharia</taxon>
    </lineage>
</organism>
<dbReference type="InterPro" id="IPR037523">
    <property type="entry name" value="VOC_core"/>
</dbReference>
<dbReference type="EMBL" id="JACCJB010000011">
    <property type="protein sequence ID" value="KAF6222772.1"/>
    <property type="molecule type" value="Genomic_DNA"/>
</dbReference>
<dbReference type="GO" id="GO:0004493">
    <property type="term" value="F:methylmalonyl-CoA epimerase activity"/>
    <property type="evidence" value="ECO:0007669"/>
    <property type="project" value="TreeGrafter"/>
</dbReference>
<evidence type="ECO:0000313" key="4">
    <source>
        <dbReference type="EMBL" id="KAF6222772.1"/>
    </source>
</evidence>
<dbReference type="InterPro" id="IPR051785">
    <property type="entry name" value="MMCE/EMCE_epimerase"/>
</dbReference>
<proteinExistence type="predicted"/>
<dbReference type="AlphaFoldDB" id="A0A8H6FBY1"/>
<accession>A0A8H6FBY1</accession>
<dbReference type="GeneID" id="59329238"/>
<dbReference type="InterPro" id="IPR004360">
    <property type="entry name" value="Glyas_Fos-R_dOase_dom"/>
</dbReference>
<name>A0A8H6FBY1_9LECA</name>
<dbReference type="FunFam" id="3.10.180.10:FF:000034">
    <property type="entry name" value="Glyoxalase/Bleomycin resistance protein/Dihydroxybiphenyl dioxygenase"/>
    <property type="match status" value="1"/>
</dbReference>
<dbReference type="SUPFAM" id="SSF54593">
    <property type="entry name" value="Glyoxalase/Bleomycin resistance protein/Dihydroxybiphenyl dioxygenase"/>
    <property type="match status" value="1"/>
</dbReference>
<dbReference type="GO" id="GO:0046872">
    <property type="term" value="F:metal ion binding"/>
    <property type="evidence" value="ECO:0007669"/>
    <property type="project" value="UniProtKB-KW"/>
</dbReference>
<feature type="region of interest" description="Disordered" evidence="2">
    <location>
        <begin position="164"/>
        <end position="204"/>
    </location>
</feature>
<dbReference type="InterPro" id="IPR029068">
    <property type="entry name" value="Glyas_Bleomycin-R_OHBP_Dase"/>
</dbReference>
<keyword evidence="5" id="KW-1185">Reference proteome</keyword>
<dbReference type="Proteomes" id="UP000593566">
    <property type="component" value="Unassembled WGS sequence"/>
</dbReference>
<evidence type="ECO:0000313" key="5">
    <source>
        <dbReference type="Proteomes" id="UP000593566"/>
    </source>
</evidence>
<dbReference type="PROSITE" id="PS51819">
    <property type="entry name" value="VOC"/>
    <property type="match status" value="1"/>
</dbReference>
<gene>
    <name evidence="4" type="ORF">HO133_000820</name>
</gene>
<feature type="compositionally biased region" description="Polar residues" evidence="2">
    <location>
        <begin position="194"/>
        <end position="204"/>
    </location>
</feature>
<dbReference type="Pfam" id="PF00903">
    <property type="entry name" value="Glyoxalase"/>
    <property type="match status" value="1"/>
</dbReference>
<dbReference type="PANTHER" id="PTHR43048">
    <property type="entry name" value="METHYLMALONYL-COA EPIMERASE"/>
    <property type="match status" value="1"/>
</dbReference>
<evidence type="ECO:0000256" key="2">
    <source>
        <dbReference type="SAM" id="MobiDB-lite"/>
    </source>
</evidence>
<dbReference type="RefSeq" id="XP_037152118.1">
    <property type="nucleotide sequence ID" value="XM_037291756.1"/>
</dbReference>
<dbReference type="Gene3D" id="3.10.180.10">
    <property type="entry name" value="2,3-Dihydroxybiphenyl 1,2-Dioxygenase, domain 1"/>
    <property type="match status" value="2"/>
</dbReference>
<protein>
    <recommendedName>
        <fullName evidence="3">VOC domain-containing protein</fullName>
    </recommendedName>
</protein>
<dbReference type="GO" id="GO:0046491">
    <property type="term" value="P:L-methylmalonyl-CoA metabolic process"/>
    <property type="evidence" value="ECO:0007669"/>
    <property type="project" value="TreeGrafter"/>
</dbReference>
<dbReference type="GO" id="GO:0005739">
    <property type="term" value="C:mitochondrion"/>
    <property type="evidence" value="ECO:0007669"/>
    <property type="project" value="TreeGrafter"/>
</dbReference>
<keyword evidence="1" id="KW-0479">Metal-binding</keyword>